<dbReference type="PROSITE" id="PS50280">
    <property type="entry name" value="SET"/>
    <property type="match status" value="1"/>
</dbReference>
<dbReference type="SUPFAM" id="SSF82199">
    <property type="entry name" value="SET domain"/>
    <property type="match status" value="1"/>
</dbReference>
<dbReference type="InterPro" id="IPR046341">
    <property type="entry name" value="SET_dom_sf"/>
</dbReference>
<evidence type="ECO:0000256" key="4">
    <source>
        <dbReference type="PROSITE-ProRule" id="PRU00134"/>
    </source>
</evidence>
<dbReference type="Gene3D" id="2.170.270.10">
    <property type="entry name" value="SET domain"/>
    <property type="match status" value="1"/>
</dbReference>
<evidence type="ECO:0000259" key="5">
    <source>
        <dbReference type="PROSITE" id="PS50280"/>
    </source>
</evidence>
<dbReference type="EMBL" id="BLLK01000069">
    <property type="protein sequence ID" value="GFH60538.1"/>
    <property type="molecule type" value="Genomic_DNA"/>
</dbReference>
<dbReference type="AlphaFoldDB" id="A0AAD3DA21"/>
<gene>
    <name evidence="7" type="ORF">CTEN210_17014</name>
</gene>
<feature type="domain" description="MYND-type" evidence="6">
    <location>
        <begin position="50"/>
        <end position="90"/>
    </location>
</feature>
<evidence type="ECO:0008006" key="9">
    <source>
        <dbReference type="Google" id="ProtNLM"/>
    </source>
</evidence>
<keyword evidence="3" id="KW-0862">Zinc</keyword>
<dbReference type="PANTHER" id="PTHR12197">
    <property type="entry name" value="HISTONE-LYSINE N-METHYLTRANSFERASE SMYD"/>
    <property type="match status" value="1"/>
</dbReference>
<name>A0AAD3DA21_9STRA</name>
<dbReference type="InterPro" id="IPR050869">
    <property type="entry name" value="H3K4_H4K5_MeTrfase"/>
</dbReference>
<evidence type="ECO:0000256" key="1">
    <source>
        <dbReference type="ARBA" id="ARBA00022723"/>
    </source>
</evidence>
<keyword evidence="8" id="KW-1185">Reference proteome</keyword>
<keyword evidence="1" id="KW-0479">Metal-binding</keyword>
<sequence>MSCTNRFITKAEDDGYRLATASNDHPPGVIVSSEKAYTSIIFRSHAHRYCAYCLSQFQETGKRCLGGCEYTHYCSRECQRKDFGIHKHTCKKYHTIIGEAVRLYVGNGENQIETFPWEDFMLARKTYIRMCMDSDVSVKHNQSVHEVNIPKDIDILCQSESKEDELSMYTSMAKIVAASFLLDPDGAVDFFEKLLNQFRCNNFGIQNSLQTVIAHGVYPRGAILNHSCNPNCILTYEGGEQLIRTIKKVNKGEELFHSYTDICQPTSVRREHLKMTYGFLCKCDRCELIEKWKSIEEELTKEEGYTNQDKEKVEDLLANAQIISTEGSDDDIDNIRKEYEHLHNAIRIQEEKLGEYNLERYKTECLALSTSMLLGSDMTTAISHADYAVKFLRRVCNQYHPLVLLQEMTLAELYFSQGNETKAMEMFELLVEKCKVSFGGNHPYVYHYQSLLGQCTGQSR</sequence>
<protein>
    <recommendedName>
        <fullName evidence="9">SET domain-containing protein</fullName>
    </recommendedName>
</protein>
<dbReference type="GO" id="GO:0008270">
    <property type="term" value="F:zinc ion binding"/>
    <property type="evidence" value="ECO:0007669"/>
    <property type="project" value="UniProtKB-KW"/>
</dbReference>
<dbReference type="Gene3D" id="1.10.220.160">
    <property type="match status" value="1"/>
</dbReference>
<dbReference type="SUPFAM" id="SSF144232">
    <property type="entry name" value="HIT/MYND zinc finger-like"/>
    <property type="match status" value="1"/>
</dbReference>
<dbReference type="InterPro" id="IPR001214">
    <property type="entry name" value="SET_dom"/>
</dbReference>
<dbReference type="Gene3D" id="1.25.40.10">
    <property type="entry name" value="Tetratricopeptide repeat domain"/>
    <property type="match status" value="1"/>
</dbReference>
<dbReference type="PROSITE" id="PS50865">
    <property type="entry name" value="ZF_MYND_2"/>
    <property type="match status" value="1"/>
</dbReference>
<reference evidence="7 8" key="1">
    <citation type="journal article" date="2021" name="Sci. Rep.">
        <title>The genome of the diatom Chaetoceros tenuissimus carries an ancient integrated fragment of an extant virus.</title>
        <authorList>
            <person name="Hongo Y."/>
            <person name="Kimura K."/>
            <person name="Takaki Y."/>
            <person name="Yoshida Y."/>
            <person name="Baba S."/>
            <person name="Kobayashi G."/>
            <person name="Nagasaki K."/>
            <person name="Hano T."/>
            <person name="Tomaru Y."/>
        </authorList>
    </citation>
    <scope>NUCLEOTIDE SEQUENCE [LARGE SCALE GENOMIC DNA]</scope>
    <source>
        <strain evidence="7 8">NIES-3715</strain>
    </source>
</reference>
<evidence type="ECO:0000256" key="2">
    <source>
        <dbReference type="ARBA" id="ARBA00022771"/>
    </source>
</evidence>
<evidence type="ECO:0000259" key="6">
    <source>
        <dbReference type="PROSITE" id="PS50865"/>
    </source>
</evidence>
<feature type="domain" description="SET" evidence="5">
    <location>
        <begin position="164"/>
        <end position="260"/>
    </location>
</feature>
<evidence type="ECO:0000313" key="8">
    <source>
        <dbReference type="Proteomes" id="UP001054902"/>
    </source>
</evidence>
<dbReference type="Pfam" id="PF00856">
    <property type="entry name" value="SET"/>
    <property type="match status" value="1"/>
</dbReference>
<keyword evidence="2 4" id="KW-0863">Zinc-finger</keyword>
<proteinExistence type="predicted"/>
<dbReference type="Proteomes" id="UP001054902">
    <property type="component" value="Unassembled WGS sequence"/>
</dbReference>
<evidence type="ECO:0000313" key="7">
    <source>
        <dbReference type="EMBL" id="GFH60538.1"/>
    </source>
</evidence>
<accession>A0AAD3DA21</accession>
<organism evidence="7 8">
    <name type="scientific">Chaetoceros tenuissimus</name>
    <dbReference type="NCBI Taxonomy" id="426638"/>
    <lineage>
        <taxon>Eukaryota</taxon>
        <taxon>Sar</taxon>
        <taxon>Stramenopiles</taxon>
        <taxon>Ochrophyta</taxon>
        <taxon>Bacillariophyta</taxon>
        <taxon>Coscinodiscophyceae</taxon>
        <taxon>Chaetocerotophycidae</taxon>
        <taxon>Chaetocerotales</taxon>
        <taxon>Chaetocerotaceae</taxon>
        <taxon>Chaetoceros</taxon>
    </lineage>
</organism>
<dbReference type="Gene3D" id="6.10.140.2220">
    <property type="match status" value="1"/>
</dbReference>
<dbReference type="InterPro" id="IPR011990">
    <property type="entry name" value="TPR-like_helical_dom_sf"/>
</dbReference>
<dbReference type="Pfam" id="PF01753">
    <property type="entry name" value="zf-MYND"/>
    <property type="match status" value="1"/>
</dbReference>
<comment type="caution">
    <text evidence="7">The sequence shown here is derived from an EMBL/GenBank/DDBJ whole genome shotgun (WGS) entry which is preliminary data.</text>
</comment>
<dbReference type="InterPro" id="IPR002893">
    <property type="entry name" value="Znf_MYND"/>
</dbReference>
<evidence type="ECO:0000256" key="3">
    <source>
        <dbReference type="ARBA" id="ARBA00022833"/>
    </source>
</evidence>